<evidence type="ECO:0000259" key="2">
    <source>
        <dbReference type="SMART" id="SM01000"/>
    </source>
</evidence>
<protein>
    <submittedName>
        <fullName evidence="3">Co-chaperone</fullName>
    </submittedName>
</protein>
<dbReference type="PANTHER" id="PTHR13009">
    <property type="entry name" value="HEAT SHOCK PROTEIN 90 HSP90 CO-CHAPERONE AHA-1"/>
    <property type="match status" value="1"/>
</dbReference>
<accession>A0A9W8DMF1</accession>
<dbReference type="Gene3D" id="3.30.530.20">
    <property type="match status" value="1"/>
</dbReference>
<dbReference type="Pfam" id="PF09229">
    <property type="entry name" value="Aha1_N"/>
    <property type="match status" value="1"/>
</dbReference>
<dbReference type="OrthoDB" id="567237at2759"/>
<dbReference type="SMART" id="SM01000">
    <property type="entry name" value="Aha1_N"/>
    <property type="match status" value="1"/>
</dbReference>
<dbReference type="InterPro" id="IPR013538">
    <property type="entry name" value="ASHA1/2-like_C"/>
</dbReference>
<keyword evidence="4" id="KW-1185">Reference proteome</keyword>
<dbReference type="GO" id="GO:0051087">
    <property type="term" value="F:protein-folding chaperone binding"/>
    <property type="evidence" value="ECO:0007669"/>
    <property type="project" value="InterPro"/>
</dbReference>
<sequence>MANWKNVGNWHWTDKNCIKWAQTYFKDRLANVAVSHDGFNVTTEDVTSVTGDCDLNQRKGKIITIYDVEIKLNWSGTAPDGTEASGTIHIPEVAHDTESEDFVFDVTVVAETPAKRAIKEVVRKQLAAALRERLGGFRADLIEAHRKDVYIEPDQLGVPARGGPIPALSSASAPKAEPTTAVAAAAAATTPAPVTNTVTLDETIEFVTNAAELYTTLTDPARIALWTRARPQFEARVGGHFALFDGNVTGEVRALDPDRHLELTWRLASWPAGHYSRVVMDLDQGDASVRLHLVQTGIPVGELDQTKRNWHQYYWQSIKGTFG</sequence>
<comment type="caution">
    <text evidence="3">The sequence shown here is derived from an EMBL/GenBank/DDBJ whole genome shotgun (WGS) entry which is preliminary data.</text>
</comment>
<dbReference type="Pfam" id="PF08327">
    <property type="entry name" value="AHSA1"/>
    <property type="match status" value="1"/>
</dbReference>
<evidence type="ECO:0000313" key="3">
    <source>
        <dbReference type="EMBL" id="KAJ1916499.1"/>
    </source>
</evidence>
<dbReference type="InterPro" id="IPR036338">
    <property type="entry name" value="Aha1"/>
</dbReference>
<dbReference type="Gene3D" id="3.15.10.20">
    <property type="entry name" value="Activator of Hsp90 ATPase Aha1, N-terminal domain"/>
    <property type="match status" value="1"/>
</dbReference>
<dbReference type="Proteomes" id="UP001150569">
    <property type="component" value="Unassembled WGS sequence"/>
</dbReference>
<dbReference type="GO" id="GO:0001671">
    <property type="term" value="F:ATPase activator activity"/>
    <property type="evidence" value="ECO:0007669"/>
    <property type="project" value="InterPro"/>
</dbReference>
<dbReference type="GO" id="GO:0006457">
    <property type="term" value="P:protein folding"/>
    <property type="evidence" value="ECO:0007669"/>
    <property type="project" value="TreeGrafter"/>
</dbReference>
<comment type="similarity">
    <text evidence="1">Belongs to the AHA1 family.</text>
</comment>
<dbReference type="CDD" id="cd08892">
    <property type="entry name" value="SRPBCC_Aha1"/>
    <property type="match status" value="1"/>
</dbReference>
<dbReference type="InterPro" id="IPR015310">
    <property type="entry name" value="AHSA1-like_N"/>
</dbReference>
<dbReference type="AlphaFoldDB" id="A0A9W8DMF1"/>
<organism evidence="3 4">
    <name type="scientific">Tieghemiomyces parasiticus</name>
    <dbReference type="NCBI Taxonomy" id="78921"/>
    <lineage>
        <taxon>Eukaryota</taxon>
        <taxon>Fungi</taxon>
        <taxon>Fungi incertae sedis</taxon>
        <taxon>Zoopagomycota</taxon>
        <taxon>Kickxellomycotina</taxon>
        <taxon>Dimargaritomycetes</taxon>
        <taxon>Dimargaritales</taxon>
        <taxon>Dimargaritaceae</taxon>
        <taxon>Tieghemiomyces</taxon>
    </lineage>
</organism>
<dbReference type="GO" id="GO:0005829">
    <property type="term" value="C:cytosol"/>
    <property type="evidence" value="ECO:0007669"/>
    <property type="project" value="TreeGrafter"/>
</dbReference>
<dbReference type="EMBL" id="JANBPT010000581">
    <property type="protein sequence ID" value="KAJ1916499.1"/>
    <property type="molecule type" value="Genomic_DNA"/>
</dbReference>
<name>A0A9W8DMF1_9FUNG</name>
<dbReference type="InterPro" id="IPR023393">
    <property type="entry name" value="START-like_dom_sf"/>
</dbReference>
<evidence type="ECO:0000256" key="1">
    <source>
        <dbReference type="ARBA" id="ARBA00006817"/>
    </source>
</evidence>
<feature type="domain" description="Activator of Hsp90 ATPase AHSA1-like N-terminal" evidence="2">
    <location>
        <begin position="14"/>
        <end position="147"/>
    </location>
</feature>
<evidence type="ECO:0000313" key="4">
    <source>
        <dbReference type="Proteomes" id="UP001150569"/>
    </source>
</evidence>
<gene>
    <name evidence="3" type="primary">AHA1_2</name>
    <name evidence="3" type="ORF">IWQ60_008083</name>
</gene>
<reference evidence="3" key="1">
    <citation type="submission" date="2022-07" db="EMBL/GenBank/DDBJ databases">
        <title>Phylogenomic reconstructions and comparative analyses of Kickxellomycotina fungi.</title>
        <authorList>
            <person name="Reynolds N.K."/>
            <person name="Stajich J.E."/>
            <person name="Barry K."/>
            <person name="Grigoriev I.V."/>
            <person name="Crous P."/>
            <person name="Smith M.E."/>
        </authorList>
    </citation>
    <scope>NUCLEOTIDE SEQUENCE</scope>
    <source>
        <strain evidence="3">RSA 861</strain>
    </source>
</reference>
<proteinExistence type="inferred from homology"/>
<dbReference type="PANTHER" id="PTHR13009:SF22">
    <property type="entry name" value="LD43819P"/>
    <property type="match status" value="1"/>
</dbReference>
<dbReference type="SUPFAM" id="SSF103111">
    <property type="entry name" value="Activator of Hsp90 ATPase, Aha1"/>
    <property type="match status" value="1"/>
</dbReference>
<dbReference type="SUPFAM" id="SSF55961">
    <property type="entry name" value="Bet v1-like"/>
    <property type="match status" value="1"/>
</dbReference>